<gene>
    <name evidence="1" type="ORF">HD556DRAFT_1479759</name>
</gene>
<keyword evidence="2" id="KW-1185">Reference proteome</keyword>
<comment type="caution">
    <text evidence="1">The sequence shown here is derived from an EMBL/GenBank/DDBJ whole genome shotgun (WGS) entry which is preliminary data.</text>
</comment>
<dbReference type="EMBL" id="JABBWE010000032">
    <property type="protein sequence ID" value="KAG1793109.1"/>
    <property type="molecule type" value="Genomic_DNA"/>
</dbReference>
<organism evidence="1 2">
    <name type="scientific">Suillus plorans</name>
    <dbReference type="NCBI Taxonomy" id="116603"/>
    <lineage>
        <taxon>Eukaryota</taxon>
        <taxon>Fungi</taxon>
        <taxon>Dikarya</taxon>
        <taxon>Basidiomycota</taxon>
        <taxon>Agaricomycotina</taxon>
        <taxon>Agaricomycetes</taxon>
        <taxon>Agaricomycetidae</taxon>
        <taxon>Boletales</taxon>
        <taxon>Suillineae</taxon>
        <taxon>Suillaceae</taxon>
        <taxon>Suillus</taxon>
    </lineage>
</organism>
<evidence type="ECO:0000313" key="2">
    <source>
        <dbReference type="Proteomes" id="UP000719766"/>
    </source>
</evidence>
<dbReference type="OrthoDB" id="2796843at2759"/>
<sequence length="265" mass="28924">MTQGTGTCLLGGLFRKWHYAGRDESLIPLSINGSPIPDHIQHAIHISNTAVPDLEKLLQGPDIPSCTVDSAAKIRKGHIVPPPPTDTPVPVEVINGEEHGSPIDPADLPKGPFFEEAVNSAVNSGVYPYNAFRLPFSHLERPPNVDPTMVATRLQRLLIPSIMPVGLDVHQIINERDRFIEARIQQRIKELEEIPATIGDGSFDSLADVILSPHKQEPPNDNQRLSALSPHEKLCAMIELNSLSLSNIVSCVSEENGMLSTDGTR</sequence>
<protein>
    <submittedName>
        <fullName evidence="1">Uncharacterized protein</fullName>
    </submittedName>
</protein>
<dbReference type="AlphaFoldDB" id="A0A9P7ANM8"/>
<evidence type="ECO:0000313" key="1">
    <source>
        <dbReference type="EMBL" id="KAG1793109.1"/>
    </source>
</evidence>
<name>A0A9P7ANM8_9AGAM</name>
<dbReference type="GeneID" id="64602364"/>
<accession>A0A9P7ANM8</accession>
<dbReference type="Proteomes" id="UP000719766">
    <property type="component" value="Unassembled WGS sequence"/>
</dbReference>
<proteinExistence type="predicted"/>
<dbReference type="RefSeq" id="XP_041159598.1">
    <property type="nucleotide sequence ID" value="XM_041308600.1"/>
</dbReference>
<reference evidence="1" key="1">
    <citation type="journal article" date="2020" name="New Phytol.">
        <title>Comparative genomics reveals dynamic genome evolution in host specialist ectomycorrhizal fungi.</title>
        <authorList>
            <person name="Lofgren L.A."/>
            <person name="Nguyen N.H."/>
            <person name="Vilgalys R."/>
            <person name="Ruytinx J."/>
            <person name="Liao H.L."/>
            <person name="Branco S."/>
            <person name="Kuo A."/>
            <person name="LaButti K."/>
            <person name="Lipzen A."/>
            <person name="Andreopoulos W."/>
            <person name="Pangilinan J."/>
            <person name="Riley R."/>
            <person name="Hundley H."/>
            <person name="Na H."/>
            <person name="Barry K."/>
            <person name="Grigoriev I.V."/>
            <person name="Stajich J.E."/>
            <person name="Kennedy P.G."/>
        </authorList>
    </citation>
    <scope>NUCLEOTIDE SEQUENCE</scope>
    <source>
        <strain evidence="1">S12</strain>
    </source>
</reference>